<protein>
    <submittedName>
        <fullName evidence="4">Short-subunit dehydrogenase</fullName>
    </submittedName>
</protein>
<organism evidence="4 5">
    <name type="scientific">Kribbella orskensis</name>
    <dbReference type="NCBI Taxonomy" id="2512216"/>
    <lineage>
        <taxon>Bacteria</taxon>
        <taxon>Bacillati</taxon>
        <taxon>Actinomycetota</taxon>
        <taxon>Actinomycetes</taxon>
        <taxon>Propionibacteriales</taxon>
        <taxon>Kribbellaceae</taxon>
        <taxon>Kribbella</taxon>
    </lineage>
</organism>
<dbReference type="EMBL" id="SLWM01000009">
    <property type="protein sequence ID" value="TCO20240.1"/>
    <property type="molecule type" value="Genomic_DNA"/>
</dbReference>
<evidence type="ECO:0000256" key="3">
    <source>
        <dbReference type="RuleBase" id="RU000363"/>
    </source>
</evidence>
<keyword evidence="5" id="KW-1185">Reference proteome</keyword>
<dbReference type="Proteomes" id="UP000295818">
    <property type="component" value="Unassembled WGS sequence"/>
</dbReference>
<evidence type="ECO:0000256" key="2">
    <source>
        <dbReference type="ARBA" id="ARBA00023002"/>
    </source>
</evidence>
<dbReference type="InterPro" id="IPR002347">
    <property type="entry name" value="SDR_fam"/>
</dbReference>
<evidence type="ECO:0000313" key="4">
    <source>
        <dbReference type="EMBL" id="TCO20240.1"/>
    </source>
</evidence>
<dbReference type="CDD" id="cd05233">
    <property type="entry name" value="SDR_c"/>
    <property type="match status" value="1"/>
</dbReference>
<keyword evidence="2" id="KW-0560">Oxidoreductase</keyword>
<dbReference type="RefSeq" id="WP_132190874.1">
    <property type="nucleotide sequence ID" value="NZ_SLWM01000009.1"/>
</dbReference>
<accession>A0ABY2BHK7</accession>
<dbReference type="PANTHER" id="PTHR44196">
    <property type="entry name" value="DEHYDROGENASE/REDUCTASE SDR FAMILY MEMBER 7B"/>
    <property type="match status" value="1"/>
</dbReference>
<reference evidence="4 5" key="1">
    <citation type="journal article" date="2015" name="Stand. Genomic Sci.">
        <title>Genomic Encyclopedia of Bacterial and Archaeal Type Strains, Phase III: the genomes of soil and plant-associated and newly described type strains.</title>
        <authorList>
            <person name="Whitman W.B."/>
            <person name="Woyke T."/>
            <person name="Klenk H.P."/>
            <person name="Zhou Y."/>
            <person name="Lilburn T.G."/>
            <person name="Beck B.J."/>
            <person name="De Vos P."/>
            <person name="Vandamme P."/>
            <person name="Eisen J.A."/>
            <person name="Garrity G."/>
            <person name="Hugenholtz P."/>
            <person name="Kyrpides N.C."/>
        </authorList>
    </citation>
    <scope>NUCLEOTIDE SEQUENCE [LARGE SCALE GENOMIC DNA]</scope>
    <source>
        <strain evidence="4 5">VKM Ac-2538</strain>
    </source>
</reference>
<evidence type="ECO:0000313" key="5">
    <source>
        <dbReference type="Proteomes" id="UP000295818"/>
    </source>
</evidence>
<dbReference type="PRINTS" id="PR00081">
    <property type="entry name" value="GDHRDH"/>
</dbReference>
<dbReference type="SUPFAM" id="SSF51735">
    <property type="entry name" value="NAD(P)-binding Rossmann-fold domains"/>
    <property type="match status" value="1"/>
</dbReference>
<dbReference type="PANTHER" id="PTHR44196:SF1">
    <property type="entry name" value="DEHYDROGENASE_REDUCTASE SDR FAMILY MEMBER 7B"/>
    <property type="match status" value="1"/>
</dbReference>
<comment type="caution">
    <text evidence="4">The sequence shown here is derived from an EMBL/GenBank/DDBJ whole genome shotgun (WGS) entry which is preliminary data.</text>
</comment>
<name>A0ABY2BHK7_9ACTN</name>
<dbReference type="Gene3D" id="3.40.50.720">
    <property type="entry name" value="NAD(P)-binding Rossmann-like Domain"/>
    <property type="match status" value="1"/>
</dbReference>
<dbReference type="InterPro" id="IPR036291">
    <property type="entry name" value="NAD(P)-bd_dom_sf"/>
</dbReference>
<dbReference type="Pfam" id="PF00106">
    <property type="entry name" value="adh_short"/>
    <property type="match status" value="1"/>
</dbReference>
<comment type="similarity">
    <text evidence="1 3">Belongs to the short-chain dehydrogenases/reductases (SDR) family.</text>
</comment>
<sequence>MTVVDATLVGPMYVTHDIYRLLLGPSWSRVDTARLERAADDRIVLVTGASSGIGEATAELLGAAGATVLLAARRADRLELVRDRITAVGGHAAAYPVDLADLDAVDRLVQDVLVDYGRVDVVVSNAGKSIRRSLADTTDRWHDVTRTNSVNYLGPVRLLTGLLPQMRARGTGQVINVSTLNVDLPAAHWAVYSASKTAFETWLRCIAPEIRVDGVATSSIHFPLVHTPMSAPTYGPWVPGLTAAQAAEVIGRVLVTRPRVLIPWWTRGAALLTTLAQGPYEAATAAVLRIARSR</sequence>
<proteinExistence type="inferred from homology"/>
<dbReference type="PRINTS" id="PR00080">
    <property type="entry name" value="SDRFAMILY"/>
</dbReference>
<gene>
    <name evidence="4" type="ORF">EV644_109261</name>
</gene>
<evidence type="ECO:0000256" key="1">
    <source>
        <dbReference type="ARBA" id="ARBA00006484"/>
    </source>
</evidence>